<dbReference type="SUPFAM" id="SSF56935">
    <property type="entry name" value="Porins"/>
    <property type="match status" value="1"/>
</dbReference>
<accession>A0ABW8JLL3</accession>
<feature type="region of interest" description="Disordered" evidence="5">
    <location>
        <begin position="38"/>
        <end position="82"/>
    </location>
</feature>
<dbReference type="InterPro" id="IPR037066">
    <property type="entry name" value="Plug_dom_sf"/>
</dbReference>
<dbReference type="Pfam" id="PF07715">
    <property type="entry name" value="Plug"/>
    <property type="match status" value="1"/>
</dbReference>
<dbReference type="NCBIfam" id="TIGR01782">
    <property type="entry name" value="TonB-Xanth-Caul"/>
    <property type="match status" value="1"/>
</dbReference>
<feature type="signal peptide" evidence="6">
    <location>
        <begin position="1"/>
        <end position="27"/>
    </location>
</feature>
<dbReference type="InterPro" id="IPR036942">
    <property type="entry name" value="Beta-barrel_TonB_sf"/>
</dbReference>
<evidence type="ECO:0000256" key="4">
    <source>
        <dbReference type="RuleBase" id="RU003357"/>
    </source>
</evidence>
<keyword evidence="10" id="KW-1185">Reference proteome</keyword>
<comment type="subcellular location">
    <subcellularLocation>
        <location evidence="1 4">Cell outer membrane</location>
    </subcellularLocation>
</comment>
<evidence type="ECO:0000256" key="2">
    <source>
        <dbReference type="ARBA" id="ARBA00023136"/>
    </source>
</evidence>
<dbReference type="Gene3D" id="2.40.170.20">
    <property type="entry name" value="TonB-dependent receptor, beta-barrel domain"/>
    <property type="match status" value="1"/>
</dbReference>
<dbReference type="InterPro" id="IPR012910">
    <property type="entry name" value="Plug_dom"/>
</dbReference>
<dbReference type="RefSeq" id="WP_404548959.1">
    <property type="nucleotide sequence ID" value="NZ_JADIKJ010000022.1"/>
</dbReference>
<dbReference type="EMBL" id="JADIKJ010000022">
    <property type="protein sequence ID" value="MFK2902008.1"/>
    <property type="molecule type" value="Genomic_DNA"/>
</dbReference>
<dbReference type="InterPro" id="IPR000531">
    <property type="entry name" value="Beta-barrel_TonB"/>
</dbReference>
<name>A0ABW8JLL3_9GAMM</name>
<gene>
    <name evidence="9" type="ORF">ISP15_16845</name>
</gene>
<dbReference type="Gene3D" id="2.170.130.10">
    <property type="entry name" value="TonB-dependent receptor, plug domain"/>
    <property type="match status" value="1"/>
</dbReference>
<evidence type="ECO:0000256" key="6">
    <source>
        <dbReference type="SAM" id="SignalP"/>
    </source>
</evidence>
<dbReference type="Pfam" id="PF00593">
    <property type="entry name" value="TonB_dep_Rec_b-barrel"/>
    <property type="match status" value="1"/>
</dbReference>
<keyword evidence="2 4" id="KW-0472">Membrane</keyword>
<proteinExistence type="inferred from homology"/>
<evidence type="ECO:0000256" key="3">
    <source>
        <dbReference type="ARBA" id="ARBA00023237"/>
    </source>
</evidence>
<dbReference type="InterPro" id="IPR010104">
    <property type="entry name" value="TonB_rcpt_bac"/>
</dbReference>
<keyword evidence="9" id="KW-0675">Receptor</keyword>
<sequence>MKRNTFMTCTMTLLATAIASSLAPAFADTTSAAAQTTAVAQASTPQTTTSDTTRSTSTSTTTPPGKKDKPAPQAGSSQPTEATAKTLQGVVVTPLQDSLRSAQSIKENSTMVVDSIVAEDIGKLPDNSVADALQRVTGVQVAPDFQSETATVVIRGLPNAVTTLNGREIFGSNGREFSFQDLPATAVSGLDVYKSTTASMITGGIAGTVDIRTFRPLDFDGFKASATYTDTNSKYGAHTDPNGSFLVSDRWHGDYGDFGALLGGGIQTDHYSYSAPYVDSNLTSVLTDGKGNPVRNSNGDLVVGNNQYGADYNIGYRKRPEANYALQWKPNDQTEVYVEGLYTWLHDEYNQPFYFTGPQNVVAPSYVQTNNSACFPVGLLGSPYYGQTICPVTAASYTGNYYTATSTQAHQDWGHNIQNAIGLKWKGDDLKLSTDLTRNASSYYNEDFVIDTFLDTYTNPLTTTYSYPHSWSLVGNPQNNPNNYYLNGLYQAWTDNRAVQTAWRADGSYDFGSSWLNSVNFGVRYANTTTQQTGASFDQAPPGGSNLPDGAPNPANNVVNLFGASYFCNVPSTSALPAGALTGCYNYLVNNKNALRNFYGLPDGNLPPEDGQYFKINEKTYSVYGEGNYGGSFGDISYDGILGVRLEKVERQLSAYSYDTSDSVYSPLGINTSQHVALPNATFNLHFTDTLQMRLSAGKTLEYPDFASLNPSLTLSPATANVIAEGSGGNAYLKPIKSNSYDGTLEWYFSDVGSLTGGVFYHDITGYIETYSSLQNINGTTYLISSPQSSGSGHLEGTELAYTQFFSFLPGAWNGLGMQLNFTYIDGSLKTPAEDGTGFITAPFQNVSKDNYNIVAMYEKYGWSARLAYSYRSRYSEAFLSSSSIIGHNQSLNDDPANEVDLSIGYDINKYFTVVVNATNLLGAKFHSYAGPGTALPQDLRYTDRTYGLGVRFKM</sequence>
<evidence type="ECO:0000313" key="9">
    <source>
        <dbReference type="EMBL" id="MFK2902008.1"/>
    </source>
</evidence>
<reference evidence="9 10" key="1">
    <citation type="submission" date="2020-10" db="EMBL/GenBank/DDBJ databases">
        <title>Phylogeny of dyella-like bacteria.</title>
        <authorList>
            <person name="Fu J."/>
        </authorList>
    </citation>
    <scope>NUCLEOTIDE SEQUENCE [LARGE SCALE GENOMIC DNA]</scope>
    <source>
        <strain evidence="9 10">JP1</strain>
    </source>
</reference>
<keyword evidence="6" id="KW-0732">Signal</keyword>
<evidence type="ECO:0000256" key="1">
    <source>
        <dbReference type="ARBA" id="ARBA00004442"/>
    </source>
</evidence>
<evidence type="ECO:0000259" key="7">
    <source>
        <dbReference type="Pfam" id="PF00593"/>
    </source>
</evidence>
<feature type="domain" description="TonB-dependent receptor-like beta-barrel" evidence="7">
    <location>
        <begin position="443"/>
        <end position="921"/>
    </location>
</feature>
<evidence type="ECO:0000256" key="5">
    <source>
        <dbReference type="SAM" id="MobiDB-lite"/>
    </source>
</evidence>
<keyword evidence="4" id="KW-0798">TonB box</keyword>
<dbReference type="PANTHER" id="PTHR40980">
    <property type="entry name" value="PLUG DOMAIN-CONTAINING PROTEIN"/>
    <property type="match status" value="1"/>
</dbReference>
<feature type="domain" description="TonB-dependent receptor plug" evidence="8">
    <location>
        <begin position="107"/>
        <end position="207"/>
    </location>
</feature>
<protein>
    <submittedName>
        <fullName evidence="9">TonB-dependent receptor</fullName>
    </submittedName>
</protein>
<evidence type="ECO:0000259" key="8">
    <source>
        <dbReference type="Pfam" id="PF07715"/>
    </source>
</evidence>
<evidence type="ECO:0000313" key="10">
    <source>
        <dbReference type="Proteomes" id="UP001620461"/>
    </source>
</evidence>
<feature type="chain" id="PRO_5047307080" evidence="6">
    <location>
        <begin position="28"/>
        <end position="955"/>
    </location>
</feature>
<dbReference type="PANTHER" id="PTHR40980:SF3">
    <property type="entry name" value="TONB-DEPENDENT RECEPTOR-LIKE BETA-BARREL DOMAIN-CONTAINING PROTEIN"/>
    <property type="match status" value="1"/>
</dbReference>
<comment type="similarity">
    <text evidence="4">Belongs to the TonB-dependent receptor family.</text>
</comment>
<organism evidence="9 10">
    <name type="scientific">Dyella jejuensis</name>
    <dbReference type="NCBI Taxonomy" id="1432009"/>
    <lineage>
        <taxon>Bacteria</taxon>
        <taxon>Pseudomonadati</taxon>
        <taxon>Pseudomonadota</taxon>
        <taxon>Gammaproteobacteria</taxon>
        <taxon>Lysobacterales</taxon>
        <taxon>Rhodanobacteraceae</taxon>
        <taxon>Dyella</taxon>
    </lineage>
</organism>
<dbReference type="Proteomes" id="UP001620461">
    <property type="component" value="Unassembled WGS sequence"/>
</dbReference>
<keyword evidence="3" id="KW-0998">Cell outer membrane</keyword>
<feature type="compositionally biased region" description="Low complexity" evidence="5">
    <location>
        <begin position="38"/>
        <end position="64"/>
    </location>
</feature>
<comment type="caution">
    <text evidence="9">The sequence shown here is derived from an EMBL/GenBank/DDBJ whole genome shotgun (WGS) entry which is preliminary data.</text>
</comment>